<keyword evidence="2" id="KW-0378">Hydrolase</keyword>
<dbReference type="PANTHER" id="PTHR31793">
    <property type="entry name" value="4-HYDROXYBENZOYL-COA THIOESTERASE FAMILY MEMBER"/>
    <property type="match status" value="1"/>
</dbReference>
<keyword evidence="4" id="KW-1185">Reference proteome</keyword>
<dbReference type="CDD" id="cd00586">
    <property type="entry name" value="4HBT"/>
    <property type="match status" value="1"/>
</dbReference>
<dbReference type="Pfam" id="PF13279">
    <property type="entry name" value="4HBT_2"/>
    <property type="match status" value="1"/>
</dbReference>
<dbReference type="InterPro" id="IPR050563">
    <property type="entry name" value="4-hydroxybenzoyl-CoA_TE"/>
</dbReference>
<organism evidence="3 4">
    <name type="scientific">Marinobacterium marinum</name>
    <dbReference type="NCBI Taxonomy" id="2756129"/>
    <lineage>
        <taxon>Bacteria</taxon>
        <taxon>Pseudomonadati</taxon>
        <taxon>Pseudomonadota</taxon>
        <taxon>Gammaproteobacteria</taxon>
        <taxon>Oceanospirillales</taxon>
        <taxon>Oceanospirillaceae</taxon>
        <taxon>Marinobacterium</taxon>
    </lineage>
</organism>
<dbReference type="PANTHER" id="PTHR31793:SF27">
    <property type="entry name" value="NOVEL THIOESTERASE SUPERFAMILY DOMAIN AND SAPOSIN A-TYPE DOMAIN CONTAINING PROTEIN (0610012H03RIK)"/>
    <property type="match status" value="1"/>
</dbReference>
<evidence type="ECO:0000313" key="3">
    <source>
        <dbReference type="EMBL" id="MBA4501542.1"/>
    </source>
</evidence>
<name>A0A7W1WWM0_9GAMM</name>
<evidence type="ECO:0000256" key="1">
    <source>
        <dbReference type="ARBA" id="ARBA00005953"/>
    </source>
</evidence>
<sequence length="134" mass="15678">MYQYTLTPAFYDTDGLGHINNTRVPQWFEAARNDLFRIFTPDLDMKKWQLIMARIEVDYLGELFYGRDVEVRTFVSKIGNSSFTVLQEAWQDEKLAARGKAFMVRYDFANGRAMSLSDEQRGMLEIHFKADETV</sequence>
<reference evidence="3 4" key="1">
    <citation type="submission" date="2020-07" db="EMBL/GenBank/DDBJ databases">
        <title>Bacterium isolated from marien macroalgae.</title>
        <authorList>
            <person name="Zhu K."/>
            <person name="Lu D."/>
            <person name="Du Z."/>
        </authorList>
    </citation>
    <scope>NUCLEOTIDE SEQUENCE [LARGE SCALE GENOMIC DNA]</scope>
    <source>
        <strain evidence="3 4">3-1745</strain>
    </source>
</reference>
<dbReference type="Gene3D" id="3.10.129.10">
    <property type="entry name" value="Hotdog Thioesterase"/>
    <property type="match status" value="1"/>
</dbReference>
<dbReference type="EMBL" id="JACEMT010000036">
    <property type="protein sequence ID" value="MBA4501542.1"/>
    <property type="molecule type" value="Genomic_DNA"/>
</dbReference>
<comment type="similarity">
    <text evidence="1">Belongs to the 4-hydroxybenzoyl-CoA thioesterase family.</text>
</comment>
<accession>A0A7W1WWM0</accession>
<dbReference type="RefSeq" id="WP_181737512.1">
    <property type="nucleotide sequence ID" value="NZ_JACEMT010000036.1"/>
</dbReference>
<proteinExistence type="inferred from homology"/>
<dbReference type="Proteomes" id="UP000538931">
    <property type="component" value="Unassembled WGS sequence"/>
</dbReference>
<dbReference type="AlphaFoldDB" id="A0A7W1WWM0"/>
<dbReference type="InterPro" id="IPR029069">
    <property type="entry name" value="HotDog_dom_sf"/>
</dbReference>
<evidence type="ECO:0000313" key="4">
    <source>
        <dbReference type="Proteomes" id="UP000538931"/>
    </source>
</evidence>
<comment type="caution">
    <text evidence="3">The sequence shown here is derived from an EMBL/GenBank/DDBJ whole genome shotgun (WGS) entry which is preliminary data.</text>
</comment>
<protein>
    <submittedName>
        <fullName evidence="3">Acyl-CoA thioesterase</fullName>
    </submittedName>
</protein>
<gene>
    <name evidence="3" type="ORF">H1S06_04095</name>
</gene>
<evidence type="ECO:0000256" key="2">
    <source>
        <dbReference type="ARBA" id="ARBA00022801"/>
    </source>
</evidence>
<dbReference type="GO" id="GO:0047617">
    <property type="term" value="F:fatty acyl-CoA hydrolase activity"/>
    <property type="evidence" value="ECO:0007669"/>
    <property type="project" value="TreeGrafter"/>
</dbReference>
<dbReference type="SUPFAM" id="SSF54637">
    <property type="entry name" value="Thioesterase/thiol ester dehydrase-isomerase"/>
    <property type="match status" value="1"/>
</dbReference>